<protein>
    <recommendedName>
        <fullName evidence="1">BTB domain-containing protein</fullName>
    </recommendedName>
</protein>
<proteinExistence type="predicted"/>
<dbReference type="SMR" id="A0A015KJW9"/>
<organism evidence="2 3">
    <name type="scientific">Rhizophagus irregularis (strain DAOM 197198w)</name>
    <name type="common">Glomus intraradices</name>
    <dbReference type="NCBI Taxonomy" id="1432141"/>
    <lineage>
        <taxon>Eukaryota</taxon>
        <taxon>Fungi</taxon>
        <taxon>Fungi incertae sedis</taxon>
        <taxon>Mucoromycota</taxon>
        <taxon>Glomeromycotina</taxon>
        <taxon>Glomeromycetes</taxon>
        <taxon>Glomerales</taxon>
        <taxon>Glomeraceae</taxon>
        <taxon>Rhizophagus</taxon>
    </lineage>
</organism>
<comment type="caution">
    <text evidence="2">The sequence shown here is derived from an EMBL/GenBank/DDBJ whole genome shotgun (WGS) entry which is preliminary data.</text>
</comment>
<dbReference type="SUPFAM" id="SSF54695">
    <property type="entry name" value="POZ domain"/>
    <property type="match status" value="1"/>
</dbReference>
<dbReference type="OrthoDB" id="10250130at2759"/>
<sequence length="134" mass="15598">MSVIQEIPAPYFVSLLHEEGSNYFNNKSHAFELKVEGLDRSFFVHLEYLTSQSTFFRDTLANVKEGDLVKIIVPSPETFEPIIEYLYFGNGDKWYDTMSPDNYNDVWENVQHLGLDEKARTICLAYYQNNLAIE</sequence>
<feature type="domain" description="BTB" evidence="1">
    <location>
        <begin position="29"/>
        <end position="90"/>
    </location>
</feature>
<dbReference type="PROSITE" id="PS50097">
    <property type="entry name" value="BTB"/>
    <property type="match status" value="1"/>
</dbReference>
<dbReference type="Proteomes" id="UP000022910">
    <property type="component" value="Unassembled WGS sequence"/>
</dbReference>
<dbReference type="HOGENOM" id="CLU_124030_0_0_1"/>
<dbReference type="CDD" id="cd18186">
    <property type="entry name" value="BTB_POZ_ZBTB_KLHL-like"/>
    <property type="match status" value="1"/>
</dbReference>
<evidence type="ECO:0000313" key="3">
    <source>
        <dbReference type="Proteomes" id="UP000022910"/>
    </source>
</evidence>
<name>A0A015KJW9_RHIIW</name>
<dbReference type="STRING" id="1432141.A0A015KJW9"/>
<dbReference type="InterPro" id="IPR011333">
    <property type="entry name" value="SKP1/BTB/POZ_sf"/>
</dbReference>
<dbReference type="AlphaFoldDB" id="A0A015KJW9"/>
<evidence type="ECO:0000259" key="1">
    <source>
        <dbReference type="PROSITE" id="PS50097"/>
    </source>
</evidence>
<gene>
    <name evidence="2" type="ORF">RirG_110510</name>
</gene>
<dbReference type="EMBL" id="JEMT01017513">
    <property type="protein sequence ID" value="EXX67859.1"/>
    <property type="molecule type" value="Genomic_DNA"/>
</dbReference>
<reference evidence="2 3" key="1">
    <citation type="submission" date="2014-02" db="EMBL/GenBank/DDBJ databases">
        <title>Single nucleus genome sequencing reveals high similarity among nuclei of an endomycorrhizal fungus.</title>
        <authorList>
            <person name="Lin K."/>
            <person name="Geurts R."/>
            <person name="Zhang Z."/>
            <person name="Limpens E."/>
            <person name="Saunders D.G."/>
            <person name="Mu D."/>
            <person name="Pang E."/>
            <person name="Cao H."/>
            <person name="Cha H."/>
            <person name="Lin T."/>
            <person name="Zhou Q."/>
            <person name="Shang Y."/>
            <person name="Li Y."/>
            <person name="Ivanov S."/>
            <person name="Sharma T."/>
            <person name="Velzen R.V."/>
            <person name="Ruijter N.D."/>
            <person name="Aanen D.K."/>
            <person name="Win J."/>
            <person name="Kamoun S."/>
            <person name="Bisseling T."/>
            <person name="Huang S."/>
        </authorList>
    </citation>
    <scope>NUCLEOTIDE SEQUENCE [LARGE SCALE GENOMIC DNA]</scope>
    <source>
        <strain evidence="3">DAOM197198w</strain>
    </source>
</reference>
<keyword evidence="3" id="KW-1185">Reference proteome</keyword>
<evidence type="ECO:0000313" key="2">
    <source>
        <dbReference type="EMBL" id="EXX67859.1"/>
    </source>
</evidence>
<dbReference type="Gene3D" id="3.30.710.10">
    <property type="entry name" value="Potassium Channel Kv1.1, Chain A"/>
    <property type="match status" value="1"/>
</dbReference>
<accession>A0A015KJW9</accession>
<dbReference type="Pfam" id="PF00651">
    <property type="entry name" value="BTB"/>
    <property type="match status" value="1"/>
</dbReference>
<dbReference type="InterPro" id="IPR000210">
    <property type="entry name" value="BTB/POZ_dom"/>
</dbReference>